<gene>
    <name evidence="1" type="ORF">WCN91_10520</name>
</gene>
<accession>A0ABU9MZQ7</accession>
<dbReference type="EMBL" id="JBCGCU010000010">
    <property type="protein sequence ID" value="MEM0515839.1"/>
    <property type="molecule type" value="Genomic_DNA"/>
</dbReference>
<evidence type="ECO:0000313" key="2">
    <source>
        <dbReference type="Proteomes" id="UP001447008"/>
    </source>
</evidence>
<dbReference type="Gene3D" id="3.40.50.2300">
    <property type="match status" value="1"/>
</dbReference>
<comment type="caution">
    <text evidence="1">The sequence shown here is derived from an EMBL/GenBank/DDBJ whole genome shotgun (WGS) entry which is preliminary data.</text>
</comment>
<keyword evidence="2" id="KW-1185">Reference proteome</keyword>
<sequence length="84" mass="10032">MKPWAMVVIYDHEHLAESQQLERHIRFKLAIADKTNVAQIKPLVEASNWQHVNFEDFSRSEHKELKSYPFAVQSLLERYFKADF</sequence>
<evidence type="ECO:0000313" key="1">
    <source>
        <dbReference type="EMBL" id="MEM0515839.1"/>
    </source>
</evidence>
<organism evidence="1 2">
    <name type="scientific">Pseudoalteromonas qingdaonensis</name>
    <dbReference type="NCBI Taxonomy" id="3131913"/>
    <lineage>
        <taxon>Bacteria</taxon>
        <taxon>Pseudomonadati</taxon>
        <taxon>Pseudomonadota</taxon>
        <taxon>Gammaproteobacteria</taxon>
        <taxon>Alteromonadales</taxon>
        <taxon>Pseudoalteromonadaceae</taxon>
        <taxon>Pseudoalteromonas</taxon>
    </lineage>
</organism>
<protein>
    <submittedName>
        <fullName evidence="1">Uncharacterized protein</fullName>
    </submittedName>
</protein>
<dbReference type="RefSeq" id="WP_342678823.1">
    <property type="nucleotide sequence ID" value="NZ_JBCGCU010000010.1"/>
</dbReference>
<reference evidence="1 2" key="1">
    <citation type="submission" date="2024-03" db="EMBL/GenBank/DDBJ databases">
        <title>Pseudoalteromonas qingdaonensis sp. nov., isolated from the intestines of marine benthic organisms.</title>
        <authorList>
            <person name="Lin X."/>
            <person name="Fang S."/>
            <person name="Hu X."/>
        </authorList>
    </citation>
    <scope>NUCLEOTIDE SEQUENCE [LARGE SCALE GENOMIC DNA]</scope>
    <source>
        <strain evidence="1 2">YIC-827</strain>
    </source>
</reference>
<dbReference type="Proteomes" id="UP001447008">
    <property type="component" value="Unassembled WGS sequence"/>
</dbReference>
<proteinExistence type="predicted"/>
<name>A0ABU9MZQ7_9GAMM</name>